<keyword evidence="1" id="KW-0799">Topoisomerase</keyword>
<dbReference type="Gene3D" id="3.40.50.140">
    <property type="match status" value="1"/>
</dbReference>
<dbReference type="InterPro" id="IPR013825">
    <property type="entry name" value="Topo_IA_cen_sub2"/>
</dbReference>
<dbReference type="InterPro" id="IPR000380">
    <property type="entry name" value="Topo_IA"/>
</dbReference>
<keyword evidence="3 5" id="KW-0413">Isomerase</keyword>
<name>A0A5Q4ZYQ5_9GAMM</name>
<geneLocation type="plasmid" evidence="5">
    <name>pAWOD_2</name>
</geneLocation>
<dbReference type="InterPro" id="IPR013497">
    <property type="entry name" value="Topo_IA_cen"/>
</dbReference>
<evidence type="ECO:0000313" key="5">
    <source>
        <dbReference type="EMBL" id="VVV06985.1"/>
    </source>
</evidence>
<accession>A0A5Q4ZYQ5</accession>
<dbReference type="SMART" id="SM00437">
    <property type="entry name" value="TOP1Ac"/>
    <property type="match status" value="1"/>
</dbReference>
<dbReference type="PROSITE" id="PS52039">
    <property type="entry name" value="TOPO_IA_2"/>
    <property type="match status" value="1"/>
</dbReference>
<dbReference type="InterPro" id="IPR023405">
    <property type="entry name" value="Topo_IA_core_domain"/>
</dbReference>
<dbReference type="Gene3D" id="1.10.460.10">
    <property type="entry name" value="Topoisomerase I, domain 2"/>
    <property type="match status" value="1"/>
</dbReference>
<dbReference type="GO" id="GO:0006310">
    <property type="term" value="P:DNA recombination"/>
    <property type="evidence" value="ECO:0007669"/>
    <property type="project" value="TreeGrafter"/>
</dbReference>
<reference evidence="5" key="1">
    <citation type="submission" date="2019-09" db="EMBL/GenBank/DDBJ databases">
        <authorList>
            <person name="Hjerde E."/>
        </authorList>
    </citation>
    <scope>NUCLEOTIDE SEQUENCE [LARGE SCALE GENOMIC DNA]</scope>
    <source>
        <strain evidence="5">06/09/160</strain>
        <plasmid evidence="5">pAWOD_2</plasmid>
    </source>
</reference>
<feature type="domain" description="Topo IA-type catalytic" evidence="4">
    <location>
        <begin position="124"/>
        <end position="636"/>
    </location>
</feature>
<evidence type="ECO:0000256" key="2">
    <source>
        <dbReference type="ARBA" id="ARBA00023125"/>
    </source>
</evidence>
<sequence>MLIVAEKYRMAHVLAKVLKFEKFSWPFFYNEAGDVIAYSQGHLFQPKHLKDELYTWSDPKPFESLPTELFMLPTVDYTIRVRKRSLSTGYLRERVPMLMQEHYVIVNACDPDKEGERIFYDLFNSAQTSAVVLRLDLSKGITQSLIHAAYDNLFDARKTKAKHYSAQARLCGDLGYALLTSVMTFYGRKGCLHPLLAGYTDKQKSVVSVGRVLIPVLQLIDDQCCLVENVKLKQVHCPYVEGRTESGAKVTFYYDWQRLGLPASALSDPRLAQKYIQQKSLNDEFVIESVINEMHMVAAPDMYDTASMQADMKELSPTETLDVLQSLYEKGLITYPRTDETALPDDDMTSDKLSALFASMDNNLNSVSDRTSKSSRGFLEKHESLIENALPDNSNNQSNDISAAHTALSPTSAQANLSNLTDTEIAVYSKICERFTSALEGEKSVCITTVTGKFANDKNGMLGEQDAPFSFEKSTYTSNLEKSKSKYIALNEGDIILLDKINVRAEALDIPQYYAENEIPLVMLKVGDQVSDPVVAKLLHETKGLGSASTRDKIVASLLKRDYVEISIIDERRCIIITGKGKAILSTLPNQFKSPVTTAIWEHEFYKIETCNDLELAKQMRDGFIRKIYTQLETYIKFLNKRYGRNVQGVSSGNDTLPSKELIFKVKQLARLKQLELPVQVLNSNSLAEKWLLANASVMHSSMKEQLEQSGLSTCNNTLRDERRVDIRKQAIQGKNSNPPTQAQMLKAIKLSKQSGIRMPEKAKKTASECHVFIDECKKKLTPSDEQINTLKRLAAKHRYPVSKLIYKSRKQTMNLINKLRTK</sequence>
<dbReference type="Gene3D" id="1.10.290.10">
    <property type="entry name" value="Topoisomerase I, domain 4"/>
    <property type="match status" value="1"/>
</dbReference>
<dbReference type="RefSeq" id="WP_192957873.1">
    <property type="nucleotide sequence ID" value="NZ_LR721753.1"/>
</dbReference>
<dbReference type="PANTHER" id="PTHR11390:SF21">
    <property type="entry name" value="DNA TOPOISOMERASE 3-ALPHA"/>
    <property type="match status" value="1"/>
</dbReference>
<dbReference type="GO" id="GO:0003677">
    <property type="term" value="F:DNA binding"/>
    <property type="evidence" value="ECO:0007669"/>
    <property type="project" value="UniProtKB-KW"/>
</dbReference>
<dbReference type="AlphaFoldDB" id="A0A5Q4ZYQ5"/>
<proteinExistence type="predicted"/>
<evidence type="ECO:0000256" key="1">
    <source>
        <dbReference type="ARBA" id="ARBA00023029"/>
    </source>
</evidence>
<dbReference type="EMBL" id="LR721753">
    <property type="protein sequence ID" value="VVV06985.1"/>
    <property type="molecule type" value="Genomic_DNA"/>
</dbReference>
<dbReference type="InterPro" id="IPR013826">
    <property type="entry name" value="Topo_IA_cen_sub3"/>
</dbReference>
<dbReference type="PROSITE" id="PS00396">
    <property type="entry name" value="TOPO_IA_1"/>
    <property type="match status" value="1"/>
</dbReference>
<gene>
    <name evidence="5" type="primary">topB_2</name>
    <name evidence="5" type="ORF">AW0309160_04479</name>
</gene>
<dbReference type="GO" id="GO:0006281">
    <property type="term" value="P:DNA repair"/>
    <property type="evidence" value="ECO:0007669"/>
    <property type="project" value="TreeGrafter"/>
</dbReference>
<dbReference type="InterPro" id="IPR003602">
    <property type="entry name" value="Topo_IA_DNA-bd_dom"/>
</dbReference>
<dbReference type="GO" id="GO:0043597">
    <property type="term" value="C:cytoplasmic replication fork"/>
    <property type="evidence" value="ECO:0007669"/>
    <property type="project" value="TreeGrafter"/>
</dbReference>
<dbReference type="GO" id="GO:0006265">
    <property type="term" value="P:DNA topological change"/>
    <property type="evidence" value="ECO:0007669"/>
    <property type="project" value="InterPro"/>
</dbReference>
<keyword evidence="5" id="KW-0614">Plasmid</keyword>
<dbReference type="Pfam" id="PF01131">
    <property type="entry name" value="Topoisom_bac"/>
    <property type="match status" value="1"/>
</dbReference>
<organism evidence="5">
    <name type="scientific">Aliivibrio wodanis</name>
    <dbReference type="NCBI Taxonomy" id="80852"/>
    <lineage>
        <taxon>Bacteria</taxon>
        <taxon>Pseudomonadati</taxon>
        <taxon>Pseudomonadota</taxon>
        <taxon>Gammaproteobacteria</taxon>
        <taxon>Vibrionales</taxon>
        <taxon>Vibrionaceae</taxon>
        <taxon>Aliivibrio</taxon>
    </lineage>
</organism>
<keyword evidence="2" id="KW-0238">DNA-binding</keyword>
<dbReference type="PRINTS" id="PR00417">
    <property type="entry name" value="PRTPISMRASEI"/>
</dbReference>
<dbReference type="InterPro" id="IPR023406">
    <property type="entry name" value="Topo_IA_AS"/>
</dbReference>
<dbReference type="Gene3D" id="2.70.20.10">
    <property type="entry name" value="Topoisomerase I, domain 3"/>
    <property type="match status" value="1"/>
</dbReference>
<dbReference type="InterPro" id="IPR013824">
    <property type="entry name" value="Topo_IA_cen_sub1"/>
</dbReference>
<dbReference type="GO" id="GO:0003917">
    <property type="term" value="F:DNA topoisomerase type I (single strand cut, ATP-independent) activity"/>
    <property type="evidence" value="ECO:0007669"/>
    <property type="project" value="InterPro"/>
</dbReference>
<protein>
    <submittedName>
        <fullName evidence="5">DNA topoisomerase 3</fullName>
    </submittedName>
</protein>
<evidence type="ECO:0000256" key="3">
    <source>
        <dbReference type="ARBA" id="ARBA00023235"/>
    </source>
</evidence>
<dbReference type="PANTHER" id="PTHR11390">
    <property type="entry name" value="PROKARYOTIC DNA TOPOISOMERASE"/>
    <property type="match status" value="1"/>
</dbReference>
<evidence type="ECO:0000259" key="4">
    <source>
        <dbReference type="PROSITE" id="PS52039"/>
    </source>
</evidence>
<dbReference type="SUPFAM" id="SSF56712">
    <property type="entry name" value="Prokaryotic type I DNA topoisomerase"/>
    <property type="match status" value="1"/>
</dbReference>